<reference evidence="1 2" key="1">
    <citation type="journal article" date="2019" name="Int. J. Syst. Evol. Microbiol.">
        <title>The Global Catalogue of Microorganisms (GCM) 10K type strain sequencing project: providing services to taxonomists for standard genome sequencing and annotation.</title>
        <authorList>
            <consortium name="The Broad Institute Genomics Platform"/>
            <consortium name="The Broad Institute Genome Sequencing Center for Infectious Disease"/>
            <person name="Wu L."/>
            <person name="Ma J."/>
        </authorList>
    </citation>
    <scope>NUCLEOTIDE SEQUENCE [LARGE SCALE GENOMIC DNA]</scope>
    <source>
        <strain evidence="1 2">WLHS5</strain>
    </source>
</reference>
<dbReference type="EMBL" id="JBHSFA010000002">
    <property type="protein sequence ID" value="MFC4540799.1"/>
    <property type="molecule type" value="Genomic_DNA"/>
</dbReference>
<protein>
    <submittedName>
        <fullName evidence="1">Uncharacterized protein</fullName>
    </submittedName>
</protein>
<evidence type="ECO:0000313" key="1">
    <source>
        <dbReference type="EMBL" id="MFC4540799.1"/>
    </source>
</evidence>
<gene>
    <name evidence="1" type="ORF">ACFO5R_02510</name>
</gene>
<dbReference type="RefSeq" id="WP_250138960.1">
    <property type="nucleotide sequence ID" value="NZ_JALIQP010000001.1"/>
</dbReference>
<evidence type="ECO:0000313" key="2">
    <source>
        <dbReference type="Proteomes" id="UP001595898"/>
    </source>
</evidence>
<comment type="caution">
    <text evidence="1">The sequence shown here is derived from an EMBL/GenBank/DDBJ whole genome shotgun (WGS) entry which is preliminary data.</text>
</comment>
<keyword evidence="2" id="KW-1185">Reference proteome</keyword>
<dbReference type="AlphaFoldDB" id="A0ABD5PJR5"/>
<accession>A0ABD5PJR5</accession>
<proteinExistence type="predicted"/>
<sequence>MFETTLRYNSLNNKHAVEGEYPRYDSLIIDGKMLAYSKKALPQLIQNLNQERSLDYYIDPIISDFRTGDNFRYSDGTIRGWYDSYVGELGDPLKQTLFEFDNVNPRHLDEETIRGISRSVVLYQENFVATQLEEESGKYEEVDPTEVTPKAVIPWHHRINEKADLGPNRTILDTAAAEAMLPLKPCIHTTKSFIRDRSNRASLVELVQAYDVNKCFLLIEELGKHDTYESTYRDVIDLVYDISETGIKPHFYYGDYFSNLLSYFGLGGTTYGVMYGEEYTETTEYTDQSGMLLRYYVDQIKDFLKVPAAVELMKRTDSTMCECDICQRHYDDWNEIIAHQESDEPLMNHLQKHYVEKRWRHARQVEEKSFDTVLSELESDYEEYVYPYTNARQISPNKNFDYLPRWIHAIKDRAELAE</sequence>
<dbReference type="Proteomes" id="UP001595898">
    <property type="component" value="Unassembled WGS sequence"/>
</dbReference>
<organism evidence="1 2">
    <name type="scientific">Halosolutus amylolyticus</name>
    <dbReference type="NCBI Taxonomy" id="2932267"/>
    <lineage>
        <taxon>Archaea</taxon>
        <taxon>Methanobacteriati</taxon>
        <taxon>Methanobacteriota</taxon>
        <taxon>Stenosarchaea group</taxon>
        <taxon>Halobacteria</taxon>
        <taxon>Halobacteriales</taxon>
        <taxon>Natrialbaceae</taxon>
        <taxon>Halosolutus</taxon>
    </lineage>
</organism>
<name>A0ABD5PJR5_9EURY</name>